<keyword evidence="7" id="KW-1185">Reference proteome</keyword>
<dbReference type="AlphaFoldDB" id="G5JJ75"/>
<keyword evidence="2" id="KW-0479">Metal-binding</keyword>
<keyword evidence="4" id="KW-0413">Isomerase</keyword>
<evidence type="ECO:0000313" key="7">
    <source>
        <dbReference type="Proteomes" id="UP000005413"/>
    </source>
</evidence>
<dbReference type="PATRIC" id="fig|911238.3.peg.1315"/>
<comment type="caution">
    <text evidence="6">The sequence shown here is derived from an EMBL/GenBank/DDBJ whole genome shotgun (WGS) entry which is preliminary data.</text>
</comment>
<evidence type="ECO:0000256" key="2">
    <source>
        <dbReference type="ARBA" id="ARBA00022723"/>
    </source>
</evidence>
<dbReference type="Proteomes" id="UP000005413">
    <property type="component" value="Unassembled WGS sequence"/>
</dbReference>
<proteinExistence type="inferred from homology"/>
<dbReference type="PANTHER" id="PTHR45745">
    <property type="entry name" value="PHOSPHOMANNOMUTASE 45A"/>
    <property type="match status" value="1"/>
</dbReference>
<dbReference type="PANTHER" id="PTHR45745:SF1">
    <property type="entry name" value="PHOSPHOGLUCOMUTASE 2B-RELATED"/>
    <property type="match status" value="1"/>
</dbReference>
<organism evidence="6 7">
    <name type="scientific">Staphylococcus simiae CCM 7213 = CCUG 51256</name>
    <dbReference type="NCBI Taxonomy" id="911238"/>
    <lineage>
        <taxon>Bacteria</taxon>
        <taxon>Bacillati</taxon>
        <taxon>Bacillota</taxon>
        <taxon>Bacilli</taxon>
        <taxon>Bacillales</taxon>
        <taxon>Staphylococcaceae</taxon>
        <taxon>Staphylococcus</taxon>
    </lineage>
</organism>
<evidence type="ECO:0000256" key="1">
    <source>
        <dbReference type="ARBA" id="ARBA00010231"/>
    </source>
</evidence>
<sequence>MKDDWINLVNKSLIKDFYEQQNLEEINEGFKTSLKFGTAGIRGKFGLGEGYLNKFTVSKVALGLANFLKFTYESPIAVIHYDIRHLSSEFAKLIADILSNHKVKVYLPDTYKTTPDLSFAVRHLKANAGVMITASHNPKNYNGIKVYSEDGAQLSTESLAMLAQFIDAKVNPLAIDFSEIMTGNKNLIFPLPKEVKENY</sequence>
<dbReference type="GO" id="GO:0000287">
    <property type="term" value="F:magnesium ion binding"/>
    <property type="evidence" value="ECO:0007669"/>
    <property type="project" value="InterPro"/>
</dbReference>
<dbReference type="InterPro" id="IPR016055">
    <property type="entry name" value="A-D-PHexomutase_a/b/a-I/II/III"/>
</dbReference>
<dbReference type="InterPro" id="IPR016066">
    <property type="entry name" value="A-D-PHexomutase_CS"/>
</dbReference>
<dbReference type="Pfam" id="PF02878">
    <property type="entry name" value="PGM_PMM_I"/>
    <property type="match status" value="1"/>
</dbReference>
<dbReference type="GO" id="GO:0005975">
    <property type="term" value="P:carbohydrate metabolic process"/>
    <property type="evidence" value="ECO:0007669"/>
    <property type="project" value="InterPro"/>
</dbReference>
<protein>
    <submittedName>
        <fullName evidence="6">Phosphoglucomutase/phosphomannomutase family protein</fullName>
    </submittedName>
</protein>
<dbReference type="PROSITE" id="PS00710">
    <property type="entry name" value="PGM_PMM"/>
    <property type="match status" value="1"/>
</dbReference>
<feature type="domain" description="Alpha-D-phosphohexomutase alpha/beta/alpha" evidence="5">
    <location>
        <begin position="34"/>
        <end position="168"/>
    </location>
</feature>
<dbReference type="OrthoDB" id="9806956at2"/>
<dbReference type="EMBL" id="AEUN01000434">
    <property type="protein sequence ID" value="EHJ07763.1"/>
    <property type="molecule type" value="Genomic_DNA"/>
</dbReference>
<dbReference type="Gene3D" id="3.40.120.10">
    <property type="entry name" value="Alpha-D-Glucose-1,6-Bisphosphate, subunit A, domain 3"/>
    <property type="match status" value="1"/>
</dbReference>
<keyword evidence="3" id="KW-0460">Magnesium</keyword>
<evidence type="ECO:0000256" key="4">
    <source>
        <dbReference type="ARBA" id="ARBA00023235"/>
    </source>
</evidence>
<gene>
    <name evidence="6" type="ORF">SS7213T_07622</name>
</gene>
<evidence type="ECO:0000259" key="5">
    <source>
        <dbReference type="Pfam" id="PF02878"/>
    </source>
</evidence>
<dbReference type="GO" id="GO:0006166">
    <property type="term" value="P:purine ribonucleoside salvage"/>
    <property type="evidence" value="ECO:0007669"/>
    <property type="project" value="TreeGrafter"/>
</dbReference>
<comment type="similarity">
    <text evidence="1">Belongs to the phosphohexose mutase family.</text>
</comment>
<dbReference type="InterPro" id="IPR005844">
    <property type="entry name" value="A-D-PHexomutase_a/b/a-I"/>
</dbReference>
<evidence type="ECO:0000256" key="3">
    <source>
        <dbReference type="ARBA" id="ARBA00022842"/>
    </source>
</evidence>
<reference evidence="6 7" key="1">
    <citation type="journal article" date="2012" name="BMC Genomics">
        <title>Comparative genomic analysis of the genus Staphylococcus including Staphylococcus aureus and its newly described sister species Staphylococcus simiae.</title>
        <authorList>
            <person name="Suzuki H."/>
            <person name="Lefebure T."/>
            <person name="Pavinski Bitar P."/>
            <person name="Stanhope M.J."/>
        </authorList>
    </citation>
    <scope>NUCLEOTIDE SEQUENCE [LARGE SCALE GENOMIC DNA]</scope>
    <source>
        <strain evidence="6 7">CCM 7213</strain>
    </source>
</reference>
<accession>G5JJ75</accession>
<evidence type="ECO:0000313" key="6">
    <source>
        <dbReference type="EMBL" id="EHJ07763.1"/>
    </source>
</evidence>
<name>G5JJ75_9STAP</name>
<dbReference type="GO" id="GO:0008973">
    <property type="term" value="F:phosphopentomutase activity"/>
    <property type="evidence" value="ECO:0007669"/>
    <property type="project" value="TreeGrafter"/>
</dbReference>
<dbReference type="SUPFAM" id="SSF53738">
    <property type="entry name" value="Phosphoglucomutase, first 3 domains"/>
    <property type="match status" value="1"/>
</dbReference>